<dbReference type="PROSITE" id="PS00082">
    <property type="entry name" value="EXTRADIOL_DIOXYGENAS"/>
    <property type="match status" value="1"/>
</dbReference>
<protein>
    <recommendedName>
        <fullName evidence="8">VOC domain-containing protein</fullName>
    </recommendedName>
</protein>
<gene>
    <name evidence="9" type="ORF">METZ01_LOCUS189120</name>
</gene>
<dbReference type="InterPro" id="IPR004360">
    <property type="entry name" value="Glyas_Fos-R_dOase_dom"/>
</dbReference>
<dbReference type="SUPFAM" id="SSF54593">
    <property type="entry name" value="Glyoxalase/Bleomycin resistance protein/Dihydroxybiphenyl dioxygenase"/>
    <property type="match status" value="1"/>
</dbReference>
<keyword evidence="6" id="KW-0560">Oxidoreductase</keyword>
<evidence type="ECO:0000256" key="2">
    <source>
        <dbReference type="ARBA" id="ARBA00008784"/>
    </source>
</evidence>
<evidence type="ECO:0000313" key="9">
    <source>
        <dbReference type="EMBL" id="SVB36266.1"/>
    </source>
</evidence>
<comment type="similarity">
    <text evidence="2">Belongs to the extradiol ring-cleavage dioxygenase family.</text>
</comment>
<dbReference type="InterPro" id="IPR000486">
    <property type="entry name" value="Xdiol_ring_cleave_dOase_1/2"/>
</dbReference>
<organism evidence="9">
    <name type="scientific">marine metagenome</name>
    <dbReference type="NCBI Taxonomy" id="408172"/>
    <lineage>
        <taxon>unclassified sequences</taxon>
        <taxon>metagenomes</taxon>
        <taxon>ecological metagenomes</taxon>
    </lineage>
</organism>
<sequence length="178" mass="20031">MAVQQLHHVAYRCNDAKETADFYTKLLGLEYYAAVSEDTIPSTGEKCLYMHIFFAMADGSCVAFFEVPEAPPAIKDTNTPAWVQHLALVVEDEDEQLEKKAKLEAAGVDVIGPTDHGFCKSIYFFDPNGHRLELTVRTETPEMMERLRSSSEPMLEKWTKTKTVQRDAAWVHDGTAAE</sequence>
<dbReference type="CDD" id="cd06587">
    <property type="entry name" value="VOC"/>
    <property type="match status" value="1"/>
</dbReference>
<evidence type="ECO:0000259" key="8">
    <source>
        <dbReference type="PROSITE" id="PS51819"/>
    </source>
</evidence>
<dbReference type="Gene3D" id="3.10.180.10">
    <property type="entry name" value="2,3-Dihydroxybiphenyl 1,2-Dioxygenase, domain 1"/>
    <property type="match status" value="1"/>
</dbReference>
<dbReference type="GO" id="GO:0051213">
    <property type="term" value="F:dioxygenase activity"/>
    <property type="evidence" value="ECO:0007669"/>
    <property type="project" value="UniProtKB-KW"/>
</dbReference>
<evidence type="ECO:0000256" key="3">
    <source>
        <dbReference type="ARBA" id="ARBA00022723"/>
    </source>
</evidence>
<reference evidence="9" key="1">
    <citation type="submission" date="2018-05" db="EMBL/GenBank/DDBJ databases">
        <authorList>
            <person name="Lanie J.A."/>
            <person name="Ng W.-L."/>
            <person name="Kazmierczak K.M."/>
            <person name="Andrzejewski T.M."/>
            <person name="Davidsen T.M."/>
            <person name="Wayne K.J."/>
            <person name="Tettelin H."/>
            <person name="Glass J.I."/>
            <person name="Rusch D."/>
            <person name="Podicherti R."/>
            <person name="Tsui H.-C.T."/>
            <person name="Winkler M.E."/>
        </authorList>
    </citation>
    <scope>NUCLEOTIDE SEQUENCE</scope>
</reference>
<evidence type="ECO:0000256" key="4">
    <source>
        <dbReference type="ARBA" id="ARBA00022797"/>
    </source>
</evidence>
<dbReference type="EMBL" id="UINC01038777">
    <property type="protein sequence ID" value="SVB36266.1"/>
    <property type="molecule type" value="Genomic_DNA"/>
</dbReference>
<dbReference type="PANTHER" id="PTHR21366">
    <property type="entry name" value="GLYOXALASE FAMILY PROTEIN"/>
    <property type="match status" value="1"/>
</dbReference>
<evidence type="ECO:0000256" key="1">
    <source>
        <dbReference type="ARBA" id="ARBA00001954"/>
    </source>
</evidence>
<accession>A0A382DCN7</accession>
<keyword evidence="7" id="KW-0408">Iron</keyword>
<evidence type="ECO:0000256" key="6">
    <source>
        <dbReference type="ARBA" id="ARBA00023002"/>
    </source>
</evidence>
<dbReference type="GO" id="GO:0008198">
    <property type="term" value="F:ferrous iron binding"/>
    <property type="evidence" value="ECO:0007669"/>
    <property type="project" value="InterPro"/>
</dbReference>
<keyword evidence="3" id="KW-0479">Metal-binding</keyword>
<feature type="domain" description="VOC" evidence="8">
    <location>
        <begin position="5"/>
        <end position="137"/>
    </location>
</feature>
<dbReference type="InterPro" id="IPR029068">
    <property type="entry name" value="Glyas_Bleomycin-R_OHBP_Dase"/>
</dbReference>
<evidence type="ECO:0000256" key="5">
    <source>
        <dbReference type="ARBA" id="ARBA00022964"/>
    </source>
</evidence>
<dbReference type="InterPro" id="IPR037523">
    <property type="entry name" value="VOC_core"/>
</dbReference>
<proteinExistence type="inferred from homology"/>
<evidence type="ECO:0000256" key="7">
    <source>
        <dbReference type="ARBA" id="ARBA00023004"/>
    </source>
</evidence>
<keyword evidence="5" id="KW-0223">Dioxygenase</keyword>
<name>A0A382DCN7_9ZZZZ</name>
<dbReference type="AlphaFoldDB" id="A0A382DCN7"/>
<dbReference type="InterPro" id="IPR050383">
    <property type="entry name" value="GlyoxalaseI/FosfomycinResist"/>
</dbReference>
<dbReference type="PROSITE" id="PS51819">
    <property type="entry name" value="VOC"/>
    <property type="match status" value="1"/>
</dbReference>
<comment type="cofactor">
    <cofactor evidence="1">
        <name>Fe(2+)</name>
        <dbReference type="ChEBI" id="CHEBI:29033"/>
    </cofactor>
</comment>
<dbReference type="Pfam" id="PF00903">
    <property type="entry name" value="Glyoxalase"/>
    <property type="match status" value="1"/>
</dbReference>
<keyword evidence="4" id="KW-0058">Aromatic hydrocarbons catabolism</keyword>
<dbReference type="PANTHER" id="PTHR21366:SF30">
    <property type="entry name" value="BLL2330 PROTEIN"/>
    <property type="match status" value="1"/>
</dbReference>